<evidence type="ECO:0000313" key="8">
    <source>
        <dbReference type="EMBL" id="ABR16581.1"/>
    </source>
</evidence>
<dbReference type="PROSITE" id="PS50082">
    <property type="entry name" value="WD_REPEATS_2"/>
    <property type="match status" value="4"/>
</dbReference>
<dbReference type="Pfam" id="PF23627">
    <property type="entry name" value="LisH_WDR26"/>
    <property type="match status" value="1"/>
</dbReference>
<evidence type="ECO:0000256" key="6">
    <source>
        <dbReference type="PROSITE-ProRule" id="PRU00221"/>
    </source>
</evidence>
<reference evidence="8" key="1">
    <citation type="submission" date="2007-06" db="EMBL/GenBank/DDBJ databases">
        <title>Full length cDNA sequences from Sitka Spruce (Picea sitchensis).</title>
        <authorList>
            <person name="Ralph S.G."/>
            <person name="Chun H.E."/>
            <person name="Liao N."/>
            <person name="Ali J."/>
            <person name="Reid K."/>
            <person name="Kolosova N."/>
            <person name="Cooper N."/>
            <person name="Cullis C."/>
            <person name="Jancsik S."/>
            <person name="Moore R."/>
            <person name="Mayo M."/>
            <person name="Wagner S."/>
            <person name="Holt R.A."/>
            <person name="Jones S.J.M."/>
            <person name="Marra M.A."/>
            <person name="Ritland C.E."/>
            <person name="Ritland K."/>
            <person name="Bohlmann J."/>
        </authorList>
    </citation>
    <scope>NUCLEOTIDE SEQUENCE</scope>
    <source>
        <tissue evidence="8">Green portion of the leader tissue</tissue>
    </source>
</reference>
<feature type="repeat" description="WD" evidence="6">
    <location>
        <begin position="526"/>
        <end position="568"/>
    </location>
</feature>
<evidence type="ECO:0000256" key="1">
    <source>
        <dbReference type="ARBA" id="ARBA00004496"/>
    </source>
</evidence>
<sequence>MGAIEDEEPPLKRLKLSSPGLRRGLEEEAPALSVGSVSILMAKSLSLEEEGETVGSKGLIRRVEFVRIITQALYSLGYQKAGALLEEESGILVQSPTVASFRKQILDGKWDESVVTLQDIDQVEVEGNTLKAASFLILQQKFFEQLDKGNISEAMKTLRLEISPLQLNTKRVHELASCIVFPSRCEELGYPKQGNPNANQRMKVLREIQQLLPPSIMIPEKRLEHLVEQALNVQREACIFHNSLNPALSLYTDHQCGRDQIPTMTLQILESHKNEVWFLQFSNNGKYLASASKDCTAIIWEITEVDAFSVKHRLTAHQKPVSFVAWSPDDKLLLTCGIEEVVKLWNVETGECKLTYDKANSGFTSCGWFPDGKRFISGGVDKCIYIWDLEGKELDSWKGQGMPKISDLAVTSDGKEIISICGETAIVMYNLETKTERLIEEESGITSLCVSKDSRFLLLNLANQEIHLWDIGAPSKLLLRYTGHRQGRYVIRSCFGGSDLAFVVSGSEDSQVHIWHRGNGELLAVLPGHSGTVNCVSWNPVNPHLFASASDDYTIRIWGVNRNTFKSKNASSSNGVVHLANGGP</sequence>
<dbReference type="PROSITE" id="PS50896">
    <property type="entry name" value="LISH"/>
    <property type="match status" value="1"/>
</dbReference>
<dbReference type="EMBL" id="EF676695">
    <property type="protein sequence ID" value="ABR16581.1"/>
    <property type="molecule type" value="mRNA"/>
</dbReference>
<evidence type="ECO:0000256" key="4">
    <source>
        <dbReference type="ARBA" id="ARBA00022737"/>
    </source>
</evidence>
<feature type="repeat" description="WD" evidence="6">
    <location>
        <begin position="356"/>
        <end position="390"/>
    </location>
</feature>
<dbReference type="PANTHER" id="PTHR22838:SF0">
    <property type="entry name" value="WD REPEAT-CONTAINING PROTEIN 26"/>
    <property type="match status" value="1"/>
</dbReference>
<dbReference type="AlphaFoldDB" id="B8LLQ1"/>
<keyword evidence="2" id="KW-0963">Cytoplasm</keyword>
<dbReference type="Pfam" id="PF00400">
    <property type="entry name" value="WD40"/>
    <property type="match status" value="5"/>
</dbReference>
<dbReference type="Gene3D" id="2.130.10.10">
    <property type="entry name" value="YVTN repeat-like/Quinoprotein amine dehydrogenase"/>
    <property type="match status" value="2"/>
</dbReference>
<dbReference type="InterPro" id="IPR006594">
    <property type="entry name" value="LisH"/>
</dbReference>
<dbReference type="CDD" id="cd00200">
    <property type="entry name" value="WD40"/>
    <property type="match status" value="1"/>
</dbReference>
<dbReference type="PROSITE" id="PS50897">
    <property type="entry name" value="CTLH"/>
    <property type="match status" value="1"/>
</dbReference>
<dbReference type="InterPro" id="IPR020472">
    <property type="entry name" value="WD40_PAC1"/>
</dbReference>
<comment type="subcellular location">
    <subcellularLocation>
        <location evidence="1">Cytoplasm</location>
    </subcellularLocation>
</comment>
<feature type="repeat" description="WD" evidence="6">
    <location>
        <begin position="269"/>
        <end position="310"/>
    </location>
</feature>
<comment type="subunit">
    <text evidence="5">Interacts with RANBPM.</text>
</comment>
<dbReference type="InterPro" id="IPR001680">
    <property type="entry name" value="WD40_rpt"/>
</dbReference>
<evidence type="ECO:0000256" key="3">
    <source>
        <dbReference type="ARBA" id="ARBA00022574"/>
    </source>
</evidence>
<dbReference type="PRINTS" id="PR00320">
    <property type="entry name" value="GPROTEINBRPT"/>
</dbReference>
<dbReference type="FunFam" id="2.130.10.10:FF:000087">
    <property type="entry name" value="WD repeat-containing protein 26 homolog"/>
    <property type="match status" value="1"/>
</dbReference>
<evidence type="ECO:0000259" key="7">
    <source>
        <dbReference type="PROSITE" id="PS50897"/>
    </source>
</evidence>
<proteinExistence type="evidence at transcript level"/>
<dbReference type="InterPro" id="IPR015943">
    <property type="entry name" value="WD40/YVTN_repeat-like_dom_sf"/>
</dbReference>
<accession>B8LLQ1</accession>
<name>B8LLQ1_PICSI</name>
<keyword evidence="4" id="KW-0677">Repeat</keyword>
<dbReference type="SMART" id="SM00320">
    <property type="entry name" value="WD40"/>
    <property type="match status" value="7"/>
</dbReference>
<dbReference type="InterPro" id="IPR051350">
    <property type="entry name" value="WD_repeat-ST_regulator"/>
</dbReference>
<organism evidence="8">
    <name type="scientific">Picea sitchensis</name>
    <name type="common">Sitka spruce</name>
    <name type="synonym">Pinus sitchensis</name>
    <dbReference type="NCBI Taxonomy" id="3332"/>
    <lineage>
        <taxon>Eukaryota</taxon>
        <taxon>Viridiplantae</taxon>
        <taxon>Streptophyta</taxon>
        <taxon>Embryophyta</taxon>
        <taxon>Tracheophyta</taxon>
        <taxon>Spermatophyta</taxon>
        <taxon>Pinopsida</taxon>
        <taxon>Pinidae</taxon>
        <taxon>Conifers I</taxon>
        <taxon>Pinales</taxon>
        <taxon>Pinaceae</taxon>
        <taxon>Picea</taxon>
    </lineage>
</organism>
<evidence type="ECO:0000256" key="2">
    <source>
        <dbReference type="ARBA" id="ARBA00022490"/>
    </source>
</evidence>
<dbReference type="InterPro" id="IPR036322">
    <property type="entry name" value="WD40_repeat_dom_sf"/>
</dbReference>
<dbReference type="SMART" id="SM00668">
    <property type="entry name" value="CTLH"/>
    <property type="match status" value="1"/>
</dbReference>
<dbReference type="PANTHER" id="PTHR22838">
    <property type="entry name" value="WD REPEAT PROTEIN 26-RELATED"/>
    <property type="match status" value="1"/>
</dbReference>
<feature type="domain" description="CTLH" evidence="7">
    <location>
        <begin position="101"/>
        <end position="153"/>
    </location>
</feature>
<dbReference type="InterPro" id="IPR006595">
    <property type="entry name" value="CTLH_C"/>
</dbReference>
<dbReference type="SUPFAM" id="SSF50978">
    <property type="entry name" value="WD40 repeat-like"/>
    <property type="match status" value="1"/>
</dbReference>
<protein>
    <recommendedName>
        <fullName evidence="7">CTLH domain-containing protein</fullName>
    </recommendedName>
</protein>
<keyword evidence="3 6" id="KW-0853">WD repeat</keyword>
<dbReference type="OMA" id="GHISGCV"/>
<dbReference type="PROSITE" id="PS00678">
    <property type="entry name" value="WD_REPEATS_1"/>
    <property type="match status" value="1"/>
</dbReference>
<dbReference type="PROSITE" id="PS50294">
    <property type="entry name" value="WD_REPEATS_REGION"/>
    <property type="match status" value="3"/>
</dbReference>
<feature type="repeat" description="WD" evidence="6">
    <location>
        <begin position="314"/>
        <end position="355"/>
    </location>
</feature>
<evidence type="ECO:0000256" key="5">
    <source>
        <dbReference type="ARBA" id="ARBA00065067"/>
    </source>
</evidence>
<dbReference type="InterPro" id="IPR019775">
    <property type="entry name" value="WD40_repeat_CS"/>
</dbReference>
<dbReference type="GO" id="GO:0005737">
    <property type="term" value="C:cytoplasm"/>
    <property type="evidence" value="ECO:0007669"/>
    <property type="project" value="UniProtKB-SubCell"/>
</dbReference>